<dbReference type="InterPro" id="IPR029064">
    <property type="entry name" value="Ribosomal_eL30-like_sf"/>
</dbReference>
<accession>R7TPY0</accession>
<reference evidence="2 4" key="2">
    <citation type="journal article" date="2013" name="Nature">
        <title>Insights into bilaterian evolution from three spiralian genomes.</title>
        <authorList>
            <person name="Simakov O."/>
            <person name="Marletaz F."/>
            <person name="Cho S.J."/>
            <person name="Edsinger-Gonzales E."/>
            <person name="Havlak P."/>
            <person name="Hellsten U."/>
            <person name="Kuo D.H."/>
            <person name="Larsson T."/>
            <person name="Lv J."/>
            <person name="Arendt D."/>
            <person name="Savage R."/>
            <person name="Osoegawa K."/>
            <person name="de Jong P."/>
            <person name="Grimwood J."/>
            <person name="Chapman J.A."/>
            <person name="Shapiro H."/>
            <person name="Aerts A."/>
            <person name="Otillar R.P."/>
            <person name="Terry A.Y."/>
            <person name="Boore J.L."/>
            <person name="Grigoriev I.V."/>
            <person name="Lindberg D.R."/>
            <person name="Seaver E.C."/>
            <person name="Weisblat D.A."/>
            <person name="Putnam N.H."/>
            <person name="Rokhsar D.S."/>
        </authorList>
    </citation>
    <scope>NUCLEOTIDE SEQUENCE</scope>
    <source>
        <strain evidence="2 4">I ESC-2004</strain>
    </source>
</reference>
<feature type="compositionally biased region" description="Acidic residues" evidence="1">
    <location>
        <begin position="239"/>
        <end position="249"/>
    </location>
</feature>
<protein>
    <submittedName>
        <fullName evidence="2 3">Uncharacterized protein</fullName>
    </submittedName>
</protein>
<dbReference type="GO" id="GO:0001682">
    <property type="term" value="P:tRNA 5'-leader removal"/>
    <property type="evidence" value="ECO:0007669"/>
    <property type="project" value="InterPro"/>
</dbReference>
<reference evidence="3" key="3">
    <citation type="submission" date="2015-06" db="UniProtKB">
        <authorList>
            <consortium name="EnsemblMetazoa"/>
        </authorList>
    </citation>
    <scope>IDENTIFICATION</scope>
</reference>
<dbReference type="OMA" id="HVPWLQG"/>
<feature type="region of interest" description="Disordered" evidence="1">
    <location>
        <begin position="233"/>
        <end position="252"/>
    </location>
</feature>
<dbReference type="GO" id="GO:0004526">
    <property type="term" value="F:ribonuclease P activity"/>
    <property type="evidence" value="ECO:0007669"/>
    <property type="project" value="TreeGrafter"/>
</dbReference>
<dbReference type="EMBL" id="AMQN01002392">
    <property type="status" value="NOT_ANNOTATED_CDS"/>
    <property type="molecule type" value="Genomic_DNA"/>
</dbReference>
<dbReference type="GO" id="GO:0001650">
    <property type="term" value="C:fibrillar center"/>
    <property type="evidence" value="ECO:0007669"/>
    <property type="project" value="TreeGrafter"/>
</dbReference>
<sequence length="319" mass="36503">MSWNQLPIPNVVSTPAKNLTAIDQKRSVKGHQKTKLKSSLVSPYTYAWKVPSPEVNEEFLRLLKESFISIDEAQKKYQLQLAEQTYKRQKPGKRKKLREEIRSAENASLRNERSQLVVGLSACTRALENGRLRLFLAEKSAPRQLHSHFPPLCKVRNCCSGLISGLFDAIGASLGVSKMTCIGFKKISGDDSRNFDRLTAYAESNFPELIIPWLNSGKQGKEEVLDQMLQLAEQKTETSSDEEEEMENDKEEKKNFDHLYVYKTTTKRKSEEFMKFIPTERKEDSKQYEESNAYISANLGRVQSNTGRVSKKIKKKKIV</sequence>
<dbReference type="AlphaFoldDB" id="R7TPY0"/>
<keyword evidence="4" id="KW-1185">Reference proteome</keyword>
<dbReference type="PANTHER" id="PTHR46948:SF1">
    <property type="entry name" value="RIBONUCLEASE P PROTEIN SUBUNIT P38"/>
    <property type="match status" value="1"/>
</dbReference>
<evidence type="ECO:0000313" key="4">
    <source>
        <dbReference type="Proteomes" id="UP000014760"/>
    </source>
</evidence>
<dbReference type="GO" id="GO:0033204">
    <property type="term" value="F:ribonuclease P RNA binding"/>
    <property type="evidence" value="ECO:0007669"/>
    <property type="project" value="TreeGrafter"/>
</dbReference>
<dbReference type="PANTHER" id="PTHR46948">
    <property type="entry name" value="RIBONUCLEASE P PROTEIN SUBUNIT P38"/>
    <property type="match status" value="1"/>
</dbReference>
<dbReference type="GO" id="GO:0005655">
    <property type="term" value="C:nucleolar ribonuclease P complex"/>
    <property type="evidence" value="ECO:0007669"/>
    <property type="project" value="InterPro"/>
</dbReference>
<organism evidence="2">
    <name type="scientific">Capitella teleta</name>
    <name type="common">Polychaete worm</name>
    <dbReference type="NCBI Taxonomy" id="283909"/>
    <lineage>
        <taxon>Eukaryota</taxon>
        <taxon>Metazoa</taxon>
        <taxon>Spiralia</taxon>
        <taxon>Lophotrochozoa</taxon>
        <taxon>Annelida</taxon>
        <taxon>Polychaeta</taxon>
        <taxon>Sedentaria</taxon>
        <taxon>Scolecida</taxon>
        <taxon>Capitellidae</taxon>
        <taxon>Capitella</taxon>
    </lineage>
</organism>
<name>R7TPY0_CAPTE</name>
<dbReference type="InterPro" id="IPR042848">
    <property type="entry name" value="Rpp38"/>
</dbReference>
<evidence type="ECO:0000256" key="1">
    <source>
        <dbReference type="SAM" id="MobiDB-lite"/>
    </source>
</evidence>
<dbReference type="EMBL" id="KB309044">
    <property type="protein sequence ID" value="ELT95714.1"/>
    <property type="molecule type" value="Genomic_DNA"/>
</dbReference>
<reference evidence="4" key="1">
    <citation type="submission" date="2012-12" db="EMBL/GenBank/DDBJ databases">
        <authorList>
            <person name="Hellsten U."/>
            <person name="Grimwood J."/>
            <person name="Chapman J.A."/>
            <person name="Shapiro H."/>
            <person name="Aerts A."/>
            <person name="Otillar R.P."/>
            <person name="Terry A.Y."/>
            <person name="Boore J.L."/>
            <person name="Simakov O."/>
            <person name="Marletaz F."/>
            <person name="Cho S.-J."/>
            <person name="Edsinger-Gonzales E."/>
            <person name="Havlak P."/>
            <person name="Kuo D.-H."/>
            <person name="Larsson T."/>
            <person name="Lv J."/>
            <person name="Arendt D."/>
            <person name="Savage R."/>
            <person name="Osoegawa K."/>
            <person name="de Jong P."/>
            <person name="Lindberg D.R."/>
            <person name="Seaver E.C."/>
            <person name="Weisblat D.A."/>
            <person name="Putnam N.H."/>
            <person name="Grigoriev I.V."/>
            <person name="Rokhsar D.S."/>
        </authorList>
    </citation>
    <scope>NUCLEOTIDE SEQUENCE</scope>
    <source>
        <strain evidence="4">I ESC-2004</strain>
    </source>
</reference>
<evidence type="ECO:0000313" key="3">
    <source>
        <dbReference type="EnsemblMetazoa" id="CapteP222694"/>
    </source>
</evidence>
<dbReference type="SUPFAM" id="SSF55315">
    <property type="entry name" value="L30e-like"/>
    <property type="match status" value="1"/>
</dbReference>
<proteinExistence type="predicted"/>
<evidence type="ECO:0000313" key="2">
    <source>
        <dbReference type="EMBL" id="ELT95714.1"/>
    </source>
</evidence>
<dbReference type="STRING" id="283909.R7TPY0"/>
<gene>
    <name evidence="2" type="ORF">CAPTEDRAFT_222694</name>
</gene>
<dbReference type="EnsemblMetazoa" id="CapteT222694">
    <property type="protein sequence ID" value="CapteP222694"/>
    <property type="gene ID" value="CapteG222694"/>
</dbReference>
<dbReference type="GO" id="GO:0000172">
    <property type="term" value="C:ribonuclease MRP complex"/>
    <property type="evidence" value="ECO:0007669"/>
    <property type="project" value="InterPro"/>
</dbReference>
<dbReference type="Proteomes" id="UP000014760">
    <property type="component" value="Unassembled WGS sequence"/>
</dbReference>
<dbReference type="Gene3D" id="3.30.1330.30">
    <property type="match status" value="1"/>
</dbReference>
<dbReference type="HOGENOM" id="CLU_872237_0_0_1"/>